<gene>
    <name evidence="7" type="ORF">RSPPHO_02218</name>
</gene>
<feature type="transmembrane region" description="Helical" evidence="6">
    <location>
        <begin position="122"/>
        <end position="140"/>
    </location>
</feature>
<dbReference type="KEGG" id="rpm:RSPPHO_02218"/>
<evidence type="ECO:0000256" key="6">
    <source>
        <dbReference type="SAM" id="Phobius"/>
    </source>
</evidence>
<keyword evidence="5 6" id="KW-0472">Membrane</keyword>
<protein>
    <submittedName>
        <fullName evidence="7">Putative membrane protein</fullName>
    </submittedName>
</protein>
<dbReference type="PATRIC" id="fig|1150469.3.peg.2493"/>
<feature type="transmembrane region" description="Helical" evidence="6">
    <location>
        <begin position="191"/>
        <end position="212"/>
    </location>
</feature>
<feature type="transmembrane region" description="Helical" evidence="6">
    <location>
        <begin position="218"/>
        <end position="235"/>
    </location>
</feature>
<feature type="transmembrane region" description="Helical" evidence="6">
    <location>
        <begin position="152"/>
        <end position="171"/>
    </location>
</feature>
<dbReference type="PANTHER" id="PTHR33545:SF5">
    <property type="entry name" value="UPF0750 MEMBRANE PROTEIN YITT"/>
    <property type="match status" value="1"/>
</dbReference>
<evidence type="ECO:0000256" key="1">
    <source>
        <dbReference type="ARBA" id="ARBA00004651"/>
    </source>
</evidence>
<keyword evidence="2" id="KW-1003">Cell membrane</keyword>
<evidence type="ECO:0000256" key="2">
    <source>
        <dbReference type="ARBA" id="ARBA00022475"/>
    </source>
</evidence>
<dbReference type="EMBL" id="HE663493">
    <property type="protein sequence ID" value="CCG08844.1"/>
    <property type="molecule type" value="Genomic_DNA"/>
</dbReference>
<evidence type="ECO:0000256" key="4">
    <source>
        <dbReference type="ARBA" id="ARBA00022989"/>
    </source>
</evidence>
<comment type="subcellular location">
    <subcellularLocation>
        <location evidence="1">Cell membrane</location>
        <topology evidence="1">Multi-pass membrane protein</topology>
    </subcellularLocation>
</comment>
<accession>H6SLH9</accession>
<dbReference type="HOGENOM" id="CLU_063199_3_0_5"/>
<organism evidence="7 8">
    <name type="scientific">Pararhodospirillum photometricum DSM 122</name>
    <dbReference type="NCBI Taxonomy" id="1150469"/>
    <lineage>
        <taxon>Bacteria</taxon>
        <taxon>Pseudomonadati</taxon>
        <taxon>Pseudomonadota</taxon>
        <taxon>Alphaproteobacteria</taxon>
        <taxon>Rhodospirillales</taxon>
        <taxon>Rhodospirillaceae</taxon>
        <taxon>Pararhodospirillum</taxon>
    </lineage>
</organism>
<keyword evidence="8" id="KW-1185">Reference proteome</keyword>
<dbReference type="AlphaFoldDB" id="H6SLH9"/>
<feature type="transmembrane region" description="Helical" evidence="6">
    <location>
        <begin position="96"/>
        <end position="115"/>
    </location>
</feature>
<evidence type="ECO:0000256" key="5">
    <source>
        <dbReference type="ARBA" id="ARBA00023136"/>
    </source>
</evidence>
<name>H6SLH9_PARPM</name>
<keyword evidence="3 6" id="KW-0812">Transmembrane</keyword>
<keyword evidence="4 6" id="KW-1133">Transmembrane helix</keyword>
<feature type="transmembrane region" description="Helical" evidence="6">
    <location>
        <begin position="58"/>
        <end position="76"/>
    </location>
</feature>
<dbReference type="eggNOG" id="COG1284">
    <property type="taxonomic scope" value="Bacteria"/>
</dbReference>
<evidence type="ECO:0000256" key="3">
    <source>
        <dbReference type="ARBA" id="ARBA00022692"/>
    </source>
</evidence>
<sequence>MAIPFDFCSVRRDSGCVTKASPGDWTWGAVLLEKRGEGIMDAEGLKDTRVPHSRLEDAVALVVGTLMVSFGVTLLQKVGALTGGMAGLSILLHHMTGIRFGVLFFFLNMPFYYLAWRTLGKVFVLKTFCAIALVSGFAELHPQFIQIAGLETFYATVIGSVIMGLGFIVLFRHRASLGGFNMLALYLQDRYGIRAGSVQLVLDLAILLASVVLVPVPVLIASVVGAVILNIMIAMNHRPYRYLA</sequence>
<dbReference type="Pfam" id="PF02588">
    <property type="entry name" value="YitT_membrane"/>
    <property type="match status" value="1"/>
</dbReference>
<proteinExistence type="predicted"/>
<dbReference type="Proteomes" id="UP000033220">
    <property type="component" value="Chromosome DSM 122"/>
</dbReference>
<evidence type="ECO:0000313" key="8">
    <source>
        <dbReference type="Proteomes" id="UP000033220"/>
    </source>
</evidence>
<dbReference type="GO" id="GO:0005886">
    <property type="term" value="C:plasma membrane"/>
    <property type="evidence" value="ECO:0007669"/>
    <property type="project" value="UniProtKB-SubCell"/>
</dbReference>
<dbReference type="PANTHER" id="PTHR33545">
    <property type="entry name" value="UPF0750 MEMBRANE PROTEIN YITT-RELATED"/>
    <property type="match status" value="1"/>
</dbReference>
<dbReference type="InterPro" id="IPR003740">
    <property type="entry name" value="YitT"/>
</dbReference>
<evidence type="ECO:0000313" key="7">
    <source>
        <dbReference type="EMBL" id="CCG08844.1"/>
    </source>
</evidence>
<reference evidence="7 8" key="1">
    <citation type="submission" date="2012-02" db="EMBL/GenBank/DDBJ databases">
        <title>Shotgun genome sequence of Phaeospirillum photometricum DSM 122.</title>
        <authorList>
            <person name="Duquesne K."/>
            <person name="Sturgis J."/>
        </authorList>
    </citation>
    <scope>NUCLEOTIDE SEQUENCE [LARGE SCALE GENOMIC DNA]</scope>
    <source>
        <strain evidence="8">DSM122</strain>
    </source>
</reference>
<dbReference type="InterPro" id="IPR051461">
    <property type="entry name" value="UPF0750_membrane"/>
</dbReference>
<dbReference type="STRING" id="1150469.RSPPHO_02218"/>